<evidence type="ECO:0000256" key="2">
    <source>
        <dbReference type="ARBA" id="ARBA00022840"/>
    </source>
</evidence>
<keyword evidence="6" id="KW-0723">Serine/threonine-protein kinase</keyword>
<dbReference type="InterPro" id="IPR000719">
    <property type="entry name" value="Prot_kinase_dom"/>
</dbReference>
<gene>
    <name evidence="8" type="ORF">BCR33DRAFT_816453</name>
</gene>
<dbReference type="PANTHER" id="PTHR24346:SF72">
    <property type="entry name" value="CAMK PROTEIN KINASE"/>
    <property type="match status" value="1"/>
</dbReference>
<dbReference type="GO" id="GO:0043066">
    <property type="term" value="P:negative regulation of apoptotic process"/>
    <property type="evidence" value="ECO:0007669"/>
    <property type="project" value="InterPro"/>
</dbReference>
<keyword evidence="9" id="KW-1185">Reference proteome</keyword>
<reference evidence="8 9" key="1">
    <citation type="submission" date="2016-07" db="EMBL/GenBank/DDBJ databases">
        <title>Pervasive Adenine N6-methylation of Active Genes in Fungi.</title>
        <authorList>
            <consortium name="DOE Joint Genome Institute"/>
            <person name="Mondo S.J."/>
            <person name="Dannebaum R.O."/>
            <person name="Kuo R.C."/>
            <person name="Labutti K."/>
            <person name="Haridas S."/>
            <person name="Kuo A."/>
            <person name="Salamov A."/>
            <person name="Ahrendt S.R."/>
            <person name="Lipzen A."/>
            <person name="Sullivan W."/>
            <person name="Andreopoulos W.B."/>
            <person name="Clum A."/>
            <person name="Lindquist E."/>
            <person name="Daum C."/>
            <person name="Ramamoorthy G.K."/>
            <person name="Gryganskyi A."/>
            <person name="Culley D."/>
            <person name="Magnuson J.K."/>
            <person name="James T.Y."/>
            <person name="O'Malley M.A."/>
            <person name="Stajich J.E."/>
            <person name="Spatafora J.W."/>
            <person name="Visel A."/>
            <person name="Grigoriev I.V."/>
        </authorList>
    </citation>
    <scope>NUCLEOTIDE SEQUENCE [LARGE SCALE GENOMIC DNA]</scope>
    <source>
        <strain evidence="8 9">JEL800</strain>
    </source>
</reference>
<evidence type="ECO:0000313" key="9">
    <source>
        <dbReference type="Proteomes" id="UP000193642"/>
    </source>
</evidence>
<dbReference type="InterPro" id="IPR017441">
    <property type="entry name" value="Protein_kinase_ATP_BS"/>
</dbReference>
<dbReference type="GO" id="GO:0005524">
    <property type="term" value="F:ATP binding"/>
    <property type="evidence" value="ECO:0007669"/>
    <property type="project" value="UniProtKB-UniRule"/>
</dbReference>
<dbReference type="PROSITE" id="PS00107">
    <property type="entry name" value="PROTEIN_KINASE_ATP"/>
    <property type="match status" value="1"/>
</dbReference>
<dbReference type="GO" id="GO:0004674">
    <property type="term" value="F:protein serine/threonine kinase activity"/>
    <property type="evidence" value="ECO:0007669"/>
    <property type="project" value="UniProtKB-KW"/>
</dbReference>
<proteinExistence type="inferred from homology"/>
<protein>
    <submittedName>
        <fullName evidence="8">Pkinase-domain-containing protein</fullName>
    </submittedName>
</protein>
<evidence type="ECO:0000259" key="7">
    <source>
        <dbReference type="PROSITE" id="PS50011"/>
    </source>
</evidence>
<dbReference type="InterPro" id="IPR011009">
    <property type="entry name" value="Kinase-like_dom_sf"/>
</dbReference>
<keyword evidence="8" id="KW-0418">Kinase</keyword>
<dbReference type="PANTHER" id="PTHR24346">
    <property type="entry name" value="MAP/MICROTUBULE AFFINITY-REGULATING KINASE"/>
    <property type="match status" value="1"/>
</dbReference>
<sequence>MNQAFTAKYTPNHVLLGSGGFGFVTTANRVTDGIEVAVKFILKEKVPPNAWARDPILGLIPTEVYILRNVHHVNIIQYLDYYEDKIFLYLVTELHGGSWGGPSLLLTSTLDSQETASSSSSTAVNGSILERRNSCDLFECIEFYQRFNEDQARHVFRQIVSAVAYLASKKIIHRDIKDENILIDRDFNVKLIDFGSATLLDAEGNVVDGLFLGTLQYAAPEILSGKPYRGTECEVWSLGCCLYIMLAGEAPFESPSDVIKPGRPLAPRTELSQSVTNLIMWMLEKNPQSRATVRDVLRHPWVVGSN</sequence>
<dbReference type="Gene3D" id="1.10.510.10">
    <property type="entry name" value="Transferase(Phosphotransferase) domain 1"/>
    <property type="match status" value="1"/>
</dbReference>
<dbReference type="AlphaFoldDB" id="A0A1Y2CCR0"/>
<evidence type="ECO:0000256" key="6">
    <source>
        <dbReference type="RuleBase" id="RU000304"/>
    </source>
</evidence>
<dbReference type="FunFam" id="1.10.510.10:FF:000571">
    <property type="entry name" value="Maternal embryonic leucine zipper kinase"/>
    <property type="match status" value="1"/>
</dbReference>
<accession>A0A1Y2CCR0</accession>
<dbReference type="STRING" id="329046.A0A1Y2CCR0"/>
<dbReference type="PROSITE" id="PS00108">
    <property type="entry name" value="PROTEIN_KINASE_ST"/>
    <property type="match status" value="1"/>
</dbReference>
<keyword evidence="2 4" id="KW-0067">ATP-binding</keyword>
<feature type="binding site" evidence="4">
    <location>
        <position position="136"/>
    </location>
    <ligand>
        <name>ATP</name>
        <dbReference type="ChEBI" id="CHEBI:30616"/>
    </ligand>
</feature>
<organism evidence="8 9">
    <name type="scientific">Rhizoclosmatium globosum</name>
    <dbReference type="NCBI Taxonomy" id="329046"/>
    <lineage>
        <taxon>Eukaryota</taxon>
        <taxon>Fungi</taxon>
        <taxon>Fungi incertae sedis</taxon>
        <taxon>Chytridiomycota</taxon>
        <taxon>Chytridiomycota incertae sedis</taxon>
        <taxon>Chytridiomycetes</taxon>
        <taxon>Chytridiales</taxon>
        <taxon>Chytriomycetaceae</taxon>
        <taxon>Rhizoclosmatium</taxon>
    </lineage>
</organism>
<dbReference type="SMART" id="SM00220">
    <property type="entry name" value="S_TKc"/>
    <property type="match status" value="1"/>
</dbReference>
<dbReference type="PROSITE" id="PS50011">
    <property type="entry name" value="PROTEIN_KINASE_DOM"/>
    <property type="match status" value="1"/>
</dbReference>
<dbReference type="InterPro" id="IPR008271">
    <property type="entry name" value="Ser/Thr_kinase_AS"/>
</dbReference>
<dbReference type="GO" id="GO:0005634">
    <property type="term" value="C:nucleus"/>
    <property type="evidence" value="ECO:0007669"/>
    <property type="project" value="TreeGrafter"/>
</dbReference>
<evidence type="ECO:0000256" key="1">
    <source>
        <dbReference type="ARBA" id="ARBA00022741"/>
    </source>
</evidence>
<dbReference type="EMBL" id="MCGO01000021">
    <property type="protein sequence ID" value="ORY44687.1"/>
    <property type="molecule type" value="Genomic_DNA"/>
</dbReference>
<feature type="binding site" evidence="4">
    <location>
        <begin position="16"/>
        <end position="24"/>
    </location>
    <ligand>
        <name>ATP</name>
        <dbReference type="ChEBI" id="CHEBI:30616"/>
    </ligand>
</feature>
<evidence type="ECO:0000256" key="3">
    <source>
        <dbReference type="PIRSR" id="PIRSR037993-1"/>
    </source>
</evidence>
<dbReference type="OrthoDB" id="10252171at2759"/>
<comment type="caution">
    <text evidence="8">The sequence shown here is derived from an EMBL/GenBank/DDBJ whole genome shotgun (WGS) entry which is preliminary data.</text>
</comment>
<dbReference type="GO" id="GO:0005829">
    <property type="term" value="C:cytosol"/>
    <property type="evidence" value="ECO:0007669"/>
    <property type="project" value="TreeGrafter"/>
</dbReference>
<dbReference type="Pfam" id="PF00069">
    <property type="entry name" value="Pkinase"/>
    <property type="match status" value="2"/>
</dbReference>
<dbReference type="GO" id="GO:0045719">
    <property type="term" value="P:negative regulation of glycogen biosynthetic process"/>
    <property type="evidence" value="ECO:0007669"/>
    <property type="project" value="TreeGrafter"/>
</dbReference>
<feature type="active site" description="Proton acceptor" evidence="3">
    <location>
        <position position="175"/>
    </location>
</feature>
<feature type="binding site" evidence="4">
    <location>
        <position position="130"/>
    </location>
    <ligand>
        <name>ATP</name>
        <dbReference type="ChEBI" id="CHEBI:30616"/>
    </ligand>
</feature>
<name>A0A1Y2CCR0_9FUNG</name>
<evidence type="ECO:0000313" key="8">
    <source>
        <dbReference type="EMBL" id="ORY44687.1"/>
    </source>
</evidence>
<dbReference type="PIRSF" id="PIRSF037993">
    <property type="entry name" value="STPK_Pim-1"/>
    <property type="match status" value="1"/>
</dbReference>
<comment type="similarity">
    <text evidence="6">Belongs to the protein kinase superfamily.</text>
</comment>
<feature type="domain" description="Protein kinase" evidence="7">
    <location>
        <begin position="10"/>
        <end position="302"/>
    </location>
</feature>
<evidence type="ECO:0000256" key="4">
    <source>
        <dbReference type="PIRSR" id="PIRSR037993-2"/>
    </source>
</evidence>
<feature type="binding site" evidence="4">
    <location>
        <position position="39"/>
    </location>
    <ligand>
        <name>ATP</name>
        <dbReference type="ChEBI" id="CHEBI:30616"/>
    </ligand>
</feature>
<dbReference type="Gene3D" id="3.30.200.20">
    <property type="entry name" value="Phosphorylase Kinase, domain 1"/>
    <property type="match status" value="1"/>
</dbReference>
<keyword evidence="8" id="KW-0808">Transferase</keyword>
<feature type="binding site" evidence="5">
    <location>
        <position position="43"/>
    </location>
    <ligand>
        <name>ATP</name>
        <dbReference type="ChEBI" id="CHEBI:30616"/>
    </ligand>
</feature>
<keyword evidence="1 5" id="KW-0547">Nucleotide-binding</keyword>
<dbReference type="SUPFAM" id="SSF56112">
    <property type="entry name" value="Protein kinase-like (PK-like)"/>
    <property type="match status" value="1"/>
</dbReference>
<evidence type="ECO:0000256" key="5">
    <source>
        <dbReference type="PROSITE-ProRule" id="PRU10141"/>
    </source>
</evidence>
<dbReference type="GO" id="GO:0035556">
    <property type="term" value="P:intracellular signal transduction"/>
    <property type="evidence" value="ECO:0007669"/>
    <property type="project" value="TreeGrafter"/>
</dbReference>
<dbReference type="InterPro" id="IPR017348">
    <property type="entry name" value="PIM1/2/3"/>
</dbReference>
<dbReference type="Proteomes" id="UP000193642">
    <property type="component" value="Unassembled WGS sequence"/>
</dbReference>